<accession>A0ABC8TDH4</accession>
<gene>
    <name evidence="1" type="ORF">ILEXP_LOCUS36711</name>
</gene>
<organism evidence="1 2">
    <name type="scientific">Ilex paraguariensis</name>
    <name type="common">yerba mate</name>
    <dbReference type="NCBI Taxonomy" id="185542"/>
    <lineage>
        <taxon>Eukaryota</taxon>
        <taxon>Viridiplantae</taxon>
        <taxon>Streptophyta</taxon>
        <taxon>Embryophyta</taxon>
        <taxon>Tracheophyta</taxon>
        <taxon>Spermatophyta</taxon>
        <taxon>Magnoliopsida</taxon>
        <taxon>eudicotyledons</taxon>
        <taxon>Gunneridae</taxon>
        <taxon>Pentapetalae</taxon>
        <taxon>asterids</taxon>
        <taxon>campanulids</taxon>
        <taxon>Aquifoliales</taxon>
        <taxon>Aquifoliaceae</taxon>
        <taxon>Ilex</taxon>
    </lineage>
</organism>
<sequence>MIHIFVSIGLSRPLVSHEGYWRLVNLFFSLKIPITHNFTYREALTMVILGASFRYHIRKEFQLNNIAFVLPTKQLGIYKRTTQLRALQIATGLLRKKGKSEFCKKPSLQRVRNIVESPLFDVSLGLISC</sequence>
<evidence type="ECO:0000313" key="1">
    <source>
        <dbReference type="EMBL" id="CAK9167438.1"/>
    </source>
</evidence>
<protein>
    <submittedName>
        <fullName evidence="1">Uncharacterized protein</fullName>
    </submittedName>
</protein>
<reference evidence="1 2" key="1">
    <citation type="submission" date="2024-02" db="EMBL/GenBank/DDBJ databases">
        <authorList>
            <person name="Vignale AGUSTIN F."/>
            <person name="Sosa J E."/>
            <person name="Modenutti C."/>
        </authorList>
    </citation>
    <scope>NUCLEOTIDE SEQUENCE [LARGE SCALE GENOMIC DNA]</scope>
</reference>
<keyword evidence="2" id="KW-1185">Reference proteome</keyword>
<dbReference type="AlphaFoldDB" id="A0ABC8TDH4"/>
<proteinExistence type="predicted"/>
<name>A0ABC8TDH4_9AQUA</name>
<dbReference type="EMBL" id="CAUOFW020004835">
    <property type="protein sequence ID" value="CAK9167438.1"/>
    <property type="molecule type" value="Genomic_DNA"/>
</dbReference>
<comment type="caution">
    <text evidence="1">The sequence shown here is derived from an EMBL/GenBank/DDBJ whole genome shotgun (WGS) entry which is preliminary data.</text>
</comment>
<evidence type="ECO:0000313" key="2">
    <source>
        <dbReference type="Proteomes" id="UP001642360"/>
    </source>
</evidence>
<dbReference type="Proteomes" id="UP001642360">
    <property type="component" value="Unassembled WGS sequence"/>
</dbReference>